<proteinExistence type="predicted"/>
<dbReference type="Gene3D" id="2.40.160.60">
    <property type="entry name" value="Outer membrane protein transport protein (OMPP1/FadL/TodX)"/>
    <property type="match status" value="1"/>
</dbReference>
<evidence type="ECO:0000256" key="1">
    <source>
        <dbReference type="SAM" id="SignalP"/>
    </source>
</evidence>
<dbReference type="EMBL" id="FQZE01000002">
    <property type="protein sequence ID" value="SHI41259.1"/>
    <property type="molecule type" value="Genomic_DNA"/>
</dbReference>
<protein>
    <recommendedName>
        <fullName evidence="4">Outer membrane protein beta-barrel domain-containing protein</fullName>
    </recommendedName>
</protein>
<evidence type="ECO:0008006" key="4">
    <source>
        <dbReference type="Google" id="ProtNLM"/>
    </source>
</evidence>
<feature type="chain" id="PRO_5012929061" description="Outer membrane protein beta-barrel domain-containing protein" evidence="1">
    <location>
        <begin position="27"/>
        <end position="277"/>
    </location>
</feature>
<evidence type="ECO:0000313" key="3">
    <source>
        <dbReference type="Proteomes" id="UP000184050"/>
    </source>
</evidence>
<evidence type="ECO:0000313" key="2">
    <source>
        <dbReference type="EMBL" id="SHI41259.1"/>
    </source>
</evidence>
<reference evidence="2 3" key="1">
    <citation type="submission" date="2016-11" db="EMBL/GenBank/DDBJ databases">
        <authorList>
            <person name="Jaros S."/>
            <person name="Januszkiewicz K."/>
            <person name="Wedrychowicz H."/>
        </authorList>
    </citation>
    <scope>NUCLEOTIDE SEQUENCE [LARGE SCALE GENOMIC DNA]</scope>
    <source>
        <strain evidence="2 3">DSM 27063</strain>
    </source>
</reference>
<accession>A0A1M6AXI6</accession>
<gene>
    <name evidence="2" type="ORF">SAMN05444280_10220</name>
</gene>
<organism evidence="2 3">
    <name type="scientific">Tangfeifania diversioriginum</name>
    <dbReference type="NCBI Taxonomy" id="1168035"/>
    <lineage>
        <taxon>Bacteria</taxon>
        <taxon>Pseudomonadati</taxon>
        <taxon>Bacteroidota</taxon>
        <taxon>Bacteroidia</taxon>
        <taxon>Marinilabiliales</taxon>
        <taxon>Prolixibacteraceae</taxon>
        <taxon>Tangfeifania</taxon>
    </lineage>
</organism>
<dbReference type="AlphaFoldDB" id="A0A1M6AXI6"/>
<keyword evidence="1" id="KW-0732">Signal</keyword>
<sequence length="277" mass="30255">MITSFFMKRIKLTACLILLGTFTGFSMENHPVGARSLGLSHASVSFSDVWANFHNQAGLAKLNQFNAGFFYESKFGVDELSLVAGSLALPVNLGTFGVSFFQFGKGTFKENKFGLAFARQLNEKWSAGIELDYLAQTFPENERTRGFATFGGGLLFQPLDELVLGAHVFNPILGGIESPAGKVEMPFTFRIGGHYRFSKYVLAAFETQKDNQNPALVKAGIEFSPVENLALRFGASGKPFKYTAGIGYKTGIISADFGFSYHGNLGITPSVSLQFIW</sequence>
<dbReference type="SUPFAM" id="SSF56935">
    <property type="entry name" value="Porins"/>
    <property type="match status" value="1"/>
</dbReference>
<dbReference type="Proteomes" id="UP000184050">
    <property type="component" value="Unassembled WGS sequence"/>
</dbReference>
<keyword evidence="3" id="KW-1185">Reference proteome</keyword>
<dbReference type="STRING" id="1168035.SAMN05444280_10220"/>
<feature type="signal peptide" evidence="1">
    <location>
        <begin position="1"/>
        <end position="26"/>
    </location>
</feature>
<name>A0A1M6AXI6_9BACT</name>